<dbReference type="OrthoDB" id="7887808at2759"/>
<dbReference type="eggNOG" id="KOG1766">
    <property type="taxonomic scope" value="Eukaryota"/>
</dbReference>
<dbReference type="PANTHER" id="PTHR12373">
    <property type="entry name" value="ENHANCER OF RUDIMENTARY ERH"/>
    <property type="match status" value="1"/>
</dbReference>
<proteinExistence type="inferred from homology"/>
<dbReference type="InterPro" id="IPR035912">
    <property type="entry name" value="EHR_sf"/>
</dbReference>
<reference evidence="2" key="1">
    <citation type="submission" date="2013-12" db="EMBL/GenBank/DDBJ databases">
        <authorList>
            <person name="Omoto C.K."/>
            <person name="Sibley D."/>
            <person name="Venepally P."/>
            <person name="Hadjithomas M."/>
            <person name="Karamycheva S."/>
            <person name="Brunk B."/>
            <person name="Roos D."/>
            <person name="Caler E."/>
            <person name="Lorenzi H."/>
        </authorList>
    </citation>
    <scope>NUCLEOTIDE SEQUENCE</scope>
</reference>
<dbReference type="GeneID" id="22910582"/>
<comment type="similarity">
    <text evidence="1">Belongs to the E(R) family.</text>
</comment>
<keyword evidence="3" id="KW-1185">Reference proteome</keyword>
<name>A0A023BCY8_GRENI</name>
<accession>A0A023BCY8</accession>
<dbReference type="InterPro" id="IPR000781">
    <property type="entry name" value="ERH"/>
</dbReference>
<dbReference type="PANTHER" id="PTHR12373:SF0">
    <property type="entry name" value="ENHANCER OF RUDIMENTARY HOMOLOG"/>
    <property type="match status" value="1"/>
</dbReference>
<sequence>MASVLVLTQFTASPESATWAGHKDIGAAVDSICQYYEQQLKLTNYAGVDATYTVENLFDFIDQLYDICLLIMERDVYVPHGREWIKKQVFQQLKVQAAH</sequence>
<comment type="caution">
    <text evidence="2">The sequence shown here is derived from an EMBL/GenBank/DDBJ whole genome shotgun (WGS) entry which is preliminary data.</text>
</comment>
<dbReference type="Gene3D" id="3.30.2260.10">
    <property type="entry name" value="Enhancer of rudimentary"/>
    <property type="match status" value="1"/>
</dbReference>
<dbReference type="Pfam" id="PF01133">
    <property type="entry name" value="ER"/>
    <property type="match status" value="1"/>
</dbReference>
<dbReference type="EMBL" id="AFNH02000064">
    <property type="protein sequence ID" value="EZG87027.1"/>
    <property type="molecule type" value="Genomic_DNA"/>
</dbReference>
<evidence type="ECO:0000256" key="1">
    <source>
        <dbReference type="ARBA" id="ARBA00007491"/>
    </source>
</evidence>
<dbReference type="AlphaFoldDB" id="A0A023BCY8"/>
<dbReference type="Proteomes" id="UP000019763">
    <property type="component" value="Unassembled WGS sequence"/>
</dbReference>
<evidence type="ECO:0000313" key="3">
    <source>
        <dbReference type="Proteomes" id="UP000019763"/>
    </source>
</evidence>
<protein>
    <submittedName>
        <fullName evidence="2">Enhancer of rudimentary-like protein</fullName>
    </submittedName>
</protein>
<dbReference type="VEuPathDB" id="CryptoDB:GNI_008600"/>
<dbReference type="SUPFAM" id="SSF143875">
    <property type="entry name" value="ERH-like"/>
    <property type="match status" value="1"/>
</dbReference>
<organism evidence="2 3">
    <name type="scientific">Gregarina niphandrodes</name>
    <name type="common">Septate eugregarine</name>
    <dbReference type="NCBI Taxonomy" id="110365"/>
    <lineage>
        <taxon>Eukaryota</taxon>
        <taxon>Sar</taxon>
        <taxon>Alveolata</taxon>
        <taxon>Apicomplexa</taxon>
        <taxon>Conoidasida</taxon>
        <taxon>Gregarinasina</taxon>
        <taxon>Eugregarinorida</taxon>
        <taxon>Gregarinidae</taxon>
        <taxon>Gregarina</taxon>
    </lineage>
</organism>
<dbReference type="OMA" id="ESRTWSD"/>
<gene>
    <name evidence="2" type="ORF">GNI_008600</name>
</gene>
<dbReference type="RefSeq" id="XP_011128719.1">
    <property type="nucleotide sequence ID" value="XM_011130417.1"/>
</dbReference>
<evidence type="ECO:0000313" key="2">
    <source>
        <dbReference type="EMBL" id="EZG87027.1"/>
    </source>
</evidence>